<dbReference type="InterPro" id="IPR014031">
    <property type="entry name" value="Ketoacyl_synth_C"/>
</dbReference>
<dbReference type="InterPro" id="IPR023213">
    <property type="entry name" value="CAT-like_dom_sf"/>
</dbReference>
<dbReference type="Gene3D" id="3.40.47.10">
    <property type="match status" value="1"/>
</dbReference>
<dbReference type="InterPro" id="IPR036736">
    <property type="entry name" value="ACP-like_sf"/>
</dbReference>
<evidence type="ECO:0000259" key="9">
    <source>
        <dbReference type="PROSITE" id="PS51186"/>
    </source>
</evidence>
<comment type="subcellular location">
    <subcellularLocation>
        <location evidence="1">Cytoplasm</location>
    </subcellularLocation>
</comment>
<dbReference type="InterPro" id="IPR014030">
    <property type="entry name" value="Ketoacyl_synth_N"/>
</dbReference>
<dbReference type="InterPro" id="IPR016039">
    <property type="entry name" value="Thiolase-like"/>
</dbReference>
<keyword evidence="5" id="KW-0597">Phosphoprotein</keyword>
<dbReference type="Gene3D" id="1.10.1200.10">
    <property type="entry name" value="ACP-like"/>
    <property type="match status" value="2"/>
</dbReference>
<dbReference type="InterPro" id="IPR016181">
    <property type="entry name" value="Acyl_CoA_acyltransferase"/>
</dbReference>
<dbReference type="Pfam" id="PF22336">
    <property type="entry name" value="RhiE-like_linker"/>
    <property type="match status" value="1"/>
</dbReference>
<dbReference type="InterPro" id="IPR020806">
    <property type="entry name" value="PKS_PP-bd"/>
</dbReference>
<evidence type="ECO:0000259" key="8">
    <source>
        <dbReference type="PROSITE" id="PS50075"/>
    </source>
</evidence>
<dbReference type="GO" id="GO:0005737">
    <property type="term" value="C:cytoplasm"/>
    <property type="evidence" value="ECO:0007669"/>
    <property type="project" value="UniProtKB-SubCell"/>
</dbReference>
<dbReference type="SUPFAM" id="SSF47336">
    <property type="entry name" value="ACP-like"/>
    <property type="match status" value="2"/>
</dbReference>
<dbReference type="PROSITE" id="PS51186">
    <property type="entry name" value="GNAT"/>
    <property type="match status" value="1"/>
</dbReference>
<name>A0A2T6GT08_9PSED</name>
<dbReference type="GO" id="GO:0005886">
    <property type="term" value="C:plasma membrane"/>
    <property type="evidence" value="ECO:0007669"/>
    <property type="project" value="TreeGrafter"/>
</dbReference>
<dbReference type="GO" id="GO:0004312">
    <property type="term" value="F:fatty acid synthase activity"/>
    <property type="evidence" value="ECO:0007669"/>
    <property type="project" value="TreeGrafter"/>
</dbReference>
<dbReference type="GO" id="GO:0071770">
    <property type="term" value="P:DIM/DIP cell wall layer assembly"/>
    <property type="evidence" value="ECO:0007669"/>
    <property type="project" value="TreeGrafter"/>
</dbReference>
<evidence type="ECO:0000256" key="5">
    <source>
        <dbReference type="ARBA" id="ARBA00022553"/>
    </source>
</evidence>
<dbReference type="PANTHER" id="PTHR43775:SF37">
    <property type="entry name" value="SI:DKEY-61P9.11"/>
    <property type="match status" value="1"/>
</dbReference>
<organism evidence="11 12">
    <name type="scientific">Pseudomonas protegens</name>
    <dbReference type="NCBI Taxonomy" id="380021"/>
    <lineage>
        <taxon>Bacteria</taxon>
        <taxon>Pseudomonadati</taxon>
        <taxon>Pseudomonadota</taxon>
        <taxon>Gammaproteobacteria</taxon>
        <taxon>Pseudomonadales</taxon>
        <taxon>Pseudomonadaceae</taxon>
        <taxon>Pseudomonas</taxon>
    </lineage>
</organism>
<dbReference type="SMART" id="SM00823">
    <property type="entry name" value="PKS_PP"/>
    <property type="match status" value="2"/>
</dbReference>
<dbReference type="Pfam" id="PF00550">
    <property type="entry name" value="PP-binding"/>
    <property type="match status" value="2"/>
</dbReference>
<evidence type="ECO:0000256" key="4">
    <source>
        <dbReference type="ARBA" id="ARBA00022490"/>
    </source>
</evidence>
<dbReference type="Gene3D" id="3.40.630.30">
    <property type="match status" value="1"/>
</dbReference>
<feature type="domain" description="N-acetyltransferase" evidence="9">
    <location>
        <begin position="468"/>
        <end position="662"/>
    </location>
</feature>
<dbReference type="PROSITE" id="PS52004">
    <property type="entry name" value="KS3_2"/>
    <property type="match status" value="1"/>
</dbReference>
<dbReference type="InterPro" id="IPR000182">
    <property type="entry name" value="GNAT_dom"/>
</dbReference>
<gene>
    <name evidence="11" type="ORF">C5U62_04695</name>
</gene>
<evidence type="ECO:0000256" key="7">
    <source>
        <dbReference type="ARBA" id="ARBA00022737"/>
    </source>
</evidence>
<dbReference type="InterPro" id="IPR054514">
    <property type="entry name" value="RhiE-like_linker"/>
</dbReference>
<dbReference type="InterPro" id="IPR001242">
    <property type="entry name" value="Condensation_dom"/>
</dbReference>
<dbReference type="Gene3D" id="1.10.1240.100">
    <property type="match status" value="1"/>
</dbReference>
<evidence type="ECO:0000313" key="11">
    <source>
        <dbReference type="EMBL" id="PUA47282.1"/>
    </source>
</evidence>
<evidence type="ECO:0000256" key="6">
    <source>
        <dbReference type="ARBA" id="ARBA00022679"/>
    </source>
</evidence>
<dbReference type="InterPro" id="IPR056393">
    <property type="entry name" value="AprA-like_MT2"/>
</dbReference>
<dbReference type="SUPFAM" id="SSF55729">
    <property type="entry name" value="Acyl-CoA N-acyltransferases (Nat)"/>
    <property type="match status" value="1"/>
</dbReference>
<dbReference type="FunFam" id="3.30.559.10:FF:000023">
    <property type="entry name" value="Non-ribosomal peptide synthetase"/>
    <property type="match status" value="1"/>
</dbReference>
<comment type="pathway">
    <text evidence="2">Antibiotic biosynthesis.</text>
</comment>
<dbReference type="InterPro" id="IPR050091">
    <property type="entry name" value="PKS_NRPS_Biosynth_Enz"/>
</dbReference>
<evidence type="ECO:0000256" key="3">
    <source>
        <dbReference type="ARBA" id="ARBA00022450"/>
    </source>
</evidence>
<dbReference type="Pfam" id="PF00668">
    <property type="entry name" value="Condensation"/>
    <property type="match status" value="2"/>
</dbReference>
<dbReference type="SMART" id="SM00825">
    <property type="entry name" value="PKS_KS"/>
    <property type="match status" value="1"/>
</dbReference>
<dbReference type="Proteomes" id="UP000244178">
    <property type="component" value="Unassembled WGS sequence"/>
</dbReference>
<sequence>MEKPLHPSFTDQLFFIATVLSLESRQLISRRGINRPFGFAPFVAAASINDGPLRVAFDGLKAFGWLSQPAEDEYFFSGRASAIGTLPMEVAELFSRLAPQQLPRTEDMPGLWRCLECAALDWNLHCPAFVQGLNQLLALVLLHRLQLNGGLDLGTGRVDPRRIDVQQSDAEGSRRLSDFLRSQQWVRREERHLVLNPERRALLAERLSAPFLEYYASLPAILDDLLFSQGQPWTEVLHWLEGAGASLLWPGDRPALEQLLGKVFDAQPLSAQPDWIVQLGDQDGTCLNELRQWLRQHTARGRALDSYPLQWLTLEHAVPGDPSALRQRLRDAGVGADARILWLGIGQLNRRAPQPSSPPATAQAPSRFYLGADGQPLTGAQVLGSLDASAHALASLIGDQPILLSERHWRPNGPRADHFACDYPVEAAQYLMALAGAGLFADPGSLHPRPLDGIDCEASSGCYRARDYRVRPVTLADMPALLALEQACWPEGGRVDAAILRRRLSQDPAGQLALEFQGALVGVIYSQRIARIEELFAVNFATVDQLFHGQGSTVQIQSLNILPEHQYSGYGDQLLEFMLQYCTLRNGVDTVVGVTRCKDYPKHRHLAQADYLHGRDERGVLLDPVLRFHELHGARIERLVPGYRPADADNHGQGVLVRYDLASRQRQELTPPPTLAATPTLAIDEAVRQGVNRCLGLALDSRVSPRHSLMELGLDSADLLALSEQLAMSLGLALEPSFFFRYNHFEKIVAALQERLATPQGAAPIAVQATPAATSEPTPASAEHALAVIGISGAFPGGDLEGFWAAIGDGVSQLRPIPPERAMDGPPGGYLDGIEYFDHGFFGLSPAEAALMDPQQRLLLQHAWWALEDAAISAPEFARHPTGVFIAAAPSEYRDLVEAPPASPFRLTSSAPCMYANRISWFLDLRGPSEYCNSACSSALVALHRAMQAIRAGECRQALVGAVNLLLSPAETAGYRQMGLLSEQAQTRSFQAGADGYVRSEGVGVLLLKPLADALRDGDRIHLKIIGSGVGHGGRGLSLTAPDHHGMQAAMVAAYRAAGVAPHTVSHVEAHGTGATMGDAIEVDAIQAARRLLSGDAPAGAPWNISSLKPLIGHCELASGMAALFKVIDAMKRQHLPGIPGYRQLSPTISVDPQLLAFEPENSPWPALRDAQGEPLPRRASINSYGFGGVNAHLVVEEFVARPREAVAAVGPQLILLSALDGQRLRAQARRLSQAIDQRPELSLADIAHTLQVGRTALQCRWACVVDSRACLQQRLDELALGVGDELLPVAEPAPEDAAAVARALADRDWPTLADAWRQGANLDWRALRRLDQPQRVSLPGYSFAQERHWLAPRQAQALKQASPSQNSPRQVLAEVLGCDPQTLAGCASRSLASLGLNSLGALGLKARLEQELHLSLSLAQLSPYLSLAEVEASLSALPRHAEAAQGPLLQPAPEAAQEPFALNDIQQSFLSGRQLLPEAERVGCHIYLEFDWPNLDLYRLNQAWNRLVLHHDALRLRLREDGRQQVTPGAGYRFKTRDLRRSTAEERERTLADLRAAMSLKVYHVGQDRLFEVAVSLLDRQVSRVHLSIDELIVDATSLEVLLQQWLMIYQDPAAGLPDLGVTFRDYQQALEAFKDSPRYRRDLQYWLDKLARAPAGLLLPKASRPAGRERRRLAWSLERHRWQRLKEQGAALQVSGTALLLGLFGLILQQANAGQGFSLICTSYGRFPLHPGIERLVGPLISTQFFAFAAAGDANLADWTQGVQRQLLEDLDHASVGGVAALREVRRRGASSVPLCSGEVVFTSMLNNPLIDSAPSFGDAQHYCVTQTPQVNLDHQMREQGGALNFSWDVAIDCYPDGLIEQLFADYCRLLVSLADADADWRGVSACGLPPAAPFHLTPAVAPAQPFALTDQQQAYAFSRALHRGQGSSHLYLAVSIEALDVSRLARAWQQLVARHPMLRTRILPNGTQQTLETVPEVPLETLEQGVSCARIADAMLGRVTALGDWPHAELKVNRLDEAHSLVHLGVDLLLVDLPSRDLLIRQLLALYHGQSLPALTLHFADYIEALGQYQRSPAARDAALYWQEKFRRLPQGPQVHERQDGHGPYLEYEYRLDSWPALRERLQRAAVSADALLISAYAWSLAKHGATPGFTLVAPGWTRPPVHPQIDTLVGDFTTLSWIDFDNEPLTLLEQARRCDRIFSEDQQRSGTSGLQALRKMATDKQRPRKLDFPVVFTRLNPQGALDLPAGARLVKGASRTHGVALDNLGIETRETLLIHWDLAADRLVPERVEAMFGDYCRLLERLAVDEGVWAWTGIDSGS</sequence>
<dbReference type="SUPFAM" id="SSF53901">
    <property type="entry name" value="Thiolase-like"/>
    <property type="match status" value="1"/>
</dbReference>
<dbReference type="CDD" id="cd00833">
    <property type="entry name" value="PKS"/>
    <property type="match status" value="1"/>
</dbReference>
<dbReference type="PANTHER" id="PTHR43775">
    <property type="entry name" value="FATTY ACID SYNTHASE"/>
    <property type="match status" value="1"/>
</dbReference>
<feature type="domain" description="Carrier" evidence="8">
    <location>
        <begin position="681"/>
        <end position="756"/>
    </location>
</feature>
<dbReference type="SUPFAM" id="SSF52777">
    <property type="entry name" value="CoA-dependent acyltransferases"/>
    <property type="match status" value="4"/>
</dbReference>
<dbReference type="InterPro" id="IPR009081">
    <property type="entry name" value="PP-bd_ACP"/>
</dbReference>
<dbReference type="EMBL" id="PYJM01000001">
    <property type="protein sequence ID" value="PUA47282.1"/>
    <property type="molecule type" value="Genomic_DNA"/>
</dbReference>
<feature type="domain" description="Carrier" evidence="8">
    <location>
        <begin position="1363"/>
        <end position="1439"/>
    </location>
</feature>
<reference evidence="11 12" key="1">
    <citation type="submission" date="2018-03" db="EMBL/GenBank/DDBJ databases">
        <title>Draft genome sequence of the plant growth promoting rhizobacterium Pseudomonas protegens strain BNJ-SS-45 isolated from wheat (Triticum aestivum) rhizosphere.</title>
        <authorList>
            <person name="Bajpai A."/>
            <person name="Shende K."/>
            <person name="Meena N."/>
            <person name="Upadhyayula S.R."/>
            <person name="Suravajhala P."/>
            <person name="Medicherla K.M."/>
            <person name="Johri B.N."/>
        </authorList>
    </citation>
    <scope>NUCLEOTIDE SEQUENCE [LARGE SCALE GENOMIC DNA]</scope>
    <source>
        <strain evidence="11 12">BNJ-SS-45</strain>
    </source>
</reference>
<dbReference type="PROSITE" id="PS50075">
    <property type="entry name" value="CARRIER"/>
    <property type="match status" value="2"/>
</dbReference>
<dbReference type="GO" id="GO:0006633">
    <property type="term" value="P:fatty acid biosynthetic process"/>
    <property type="evidence" value="ECO:0007669"/>
    <property type="project" value="TreeGrafter"/>
</dbReference>
<proteinExistence type="predicted"/>
<evidence type="ECO:0000256" key="2">
    <source>
        <dbReference type="ARBA" id="ARBA00004792"/>
    </source>
</evidence>
<evidence type="ECO:0000259" key="10">
    <source>
        <dbReference type="PROSITE" id="PS52004"/>
    </source>
</evidence>
<protein>
    <submittedName>
        <fullName evidence="11">Polyketide synthase</fullName>
    </submittedName>
</protein>
<dbReference type="Gene3D" id="3.30.559.10">
    <property type="entry name" value="Chloramphenicol acetyltransferase-like domain"/>
    <property type="match status" value="2"/>
</dbReference>
<keyword evidence="3" id="KW-0596">Phosphopantetheine</keyword>
<comment type="caution">
    <text evidence="11">The sequence shown here is derived from an EMBL/GenBank/DDBJ whole genome shotgun (WGS) entry which is preliminary data.</text>
</comment>
<keyword evidence="4" id="KW-0963">Cytoplasm</keyword>
<feature type="domain" description="Ketosynthase family 3 (KS3)" evidence="10">
    <location>
        <begin position="783"/>
        <end position="1198"/>
    </location>
</feature>
<dbReference type="Pfam" id="PF02801">
    <property type="entry name" value="Ketoacyl-synt_C"/>
    <property type="match status" value="1"/>
</dbReference>
<dbReference type="Gene3D" id="3.30.559.30">
    <property type="entry name" value="Nonribosomal peptide synthetase, condensation domain"/>
    <property type="match status" value="2"/>
</dbReference>
<evidence type="ECO:0000313" key="12">
    <source>
        <dbReference type="Proteomes" id="UP000244178"/>
    </source>
</evidence>
<accession>A0A2T6GT08</accession>
<keyword evidence="7" id="KW-0677">Repeat</keyword>
<dbReference type="RefSeq" id="WP_108543696.1">
    <property type="nucleotide sequence ID" value="NZ_PYJM01000001.1"/>
</dbReference>
<dbReference type="GO" id="GO:0031177">
    <property type="term" value="F:phosphopantetheine binding"/>
    <property type="evidence" value="ECO:0007669"/>
    <property type="project" value="InterPro"/>
</dbReference>
<dbReference type="InterPro" id="IPR020841">
    <property type="entry name" value="PKS_Beta-ketoAc_synthase_dom"/>
</dbReference>
<keyword evidence="6" id="KW-0808">Transferase</keyword>
<evidence type="ECO:0000256" key="1">
    <source>
        <dbReference type="ARBA" id="ARBA00004496"/>
    </source>
</evidence>
<dbReference type="Pfam" id="PF00109">
    <property type="entry name" value="ketoacyl-synt"/>
    <property type="match status" value="1"/>
</dbReference>
<dbReference type="Pfam" id="PF23525">
    <property type="entry name" value="Methyltransf_36"/>
    <property type="match status" value="1"/>
</dbReference>